<dbReference type="HAMAP" id="MF_00327">
    <property type="entry name" value="Ribosomal_eL43"/>
    <property type="match status" value="1"/>
</dbReference>
<dbReference type="SUPFAM" id="SSF57829">
    <property type="entry name" value="Zn-binding ribosomal proteins"/>
    <property type="match status" value="1"/>
</dbReference>
<dbReference type="InterPro" id="IPR011332">
    <property type="entry name" value="Ribosomal_zn-bd"/>
</dbReference>
<keyword evidence="3 4" id="KW-0687">Ribonucleoprotein</keyword>
<evidence type="ECO:0000256" key="1">
    <source>
        <dbReference type="ARBA" id="ARBA00022884"/>
    </source>
</evidence>
<dbReference type="PANTHER" id="PTHR48129">
    <property type="entry name" value="60S RIBOSOMAL PROTEIN L37A"/>
    <property type="match status" value="1"/>
</dbReference>
<evidence type="ECO:0000256" key="3">
    <source>
        <dbReference type="ARBA" id="ARBA00023274"/>
    </source>
</evidence>
<dbReference type="Gene3D" id="2.20.25.30">
    <property type="match status" value="1"/>
</dbReference>
<name>A0A1B1T9I4_9ARCH</name>
<dbReference type="InterPro" id="IPR050522">
    <property type="entry name" value="Ribosomal_protein_eL43"/>
</dbReference>
<dbReference type="PANTHER" id="PTHR48129:SF1">
    <property type="entry name" value="LARGE RIBOSOMAL SUBUNIT PROTEIN EL43"/>
    <property type="match status" value="1"/>
</dbReference>
<dbReference type="EMBL" id="KP211804">
    <property type="protein sequence ID" value="ANV78925.1"/>
    <property type="molecule type" value="Genomic_DNA"/>
</dbReference>
<organism evidence="5">
    <name type="scientific">uncultured Poseidoniia archaeon</name>
    <dbReference type="NCBI Taxonomy" id="1697135"/>
    <lineage>
        <taxon>Archaea</taxon>
        <taxon>Methanobacteriati</taxon>
        <taxon>Thermoplasmatota</taxon>
        <taxon>Candidatus Poseidoniia</taxon>
        <taxon>environmental samples</taxon>
    </lineage>
</organism>
<dbReference type="InterPro" id="IPR011331">
    <property type="entry name" value="Ribosomal_eL37/eL43"/>
</dbReference>
<keyword evidence="4" id="KW-0863">Zinc-finger</keyword>
<proteinExistence type="inferred from homology"/>
<dbReference type="GO" id="GO:1990904">
    <property type="term" value="C:ribonucleoprotein complex"/>
    <property type="evidence" value="ECO:0007669"/>
    <property type="project" value="UniProtKB-KW"/>
</dbReference>
<dbReference type="GO" id="GO:0006412">
    <property type="term" value="P:translation"/>
    <property type="evidence" value="ECO:0007669"/>
    <property type="project" value="UniProtKB-UniRule"/>
</dbReference>
<comment type="similarity">
    <text evidence="4">Belongs to the eukaryotic ribosomal protein eL43 family. Putative zinc-binding subfamily.</text>
</comment>
<reference evidence="5" key="1">
    <citation type="submission" date="2014-11" db="EMBL/GenBank/DDBJ databases">
        <authorList>
            <person name="Zhu J."/>
            <person name="Qi W."/>
            <person name="Song R."/>
        </authorList>
    </citation>
    <scope>NUCLEOTIDE SEQUENCE</scope>
</reference>
<dbReference type="GO" id="GO:0005840">
    <property type="term" value="C:ribosome"/>
    <property type="evidence" value="ECO:0007669"/>
    <property type="project" value="UniProtKB-KW"/>
</dbReference>
<feature type="binding site" evidence="4">
    <location>
        <position position="60"/>
    </location>
    <ligand>
        <name>Zn(2+)</name>
        <dbReference type="ChEBI" id="CHEBI:29105"/>
    </ligand>
</feature>
<dbReference type="Pfam" id="PF01780">
    <property type="entry name" value="Ribosomal_L37ae"/>
    <property type="match status" value="1"/>
</dbReference>
<gene>
    <name evidence="4" type="primary">rpl37ae</name>
</gene>
<dbReference type="InterPro" id="IPR002674">
    <property type="entry name" value="Ribosomal_eL43"/>
</dbReference>
<sequence length="75" mass="8406">MSQGTKKVGSTGRFGPRYGVSVRRRVGAVEKKQRQKYDCPSCSKINVKRISTGIFKCNSCQYQFASGAYYPSKED</sequence>
<keyword evidence="2 4" id="KW-0689">Ribosomal protein</keyword>
<reference evidence="5" key="2">
    <citation type="journal article" date="2015" name="ISME J.">
        <title>A new class of marine Euryarchaeota group II from the Mediterranean deep chlorophyll maximum.</title>
        <authorList>
            <person name="Martin-Cuadrado A.B."/>
            <person name="Garcia-Heredia I."/>
            <person name="Molto A.G."/>
            <person name="Lopez-Ubeda R."/>
            <person name="Kimes N."/>
            <person name="Lopez-Garcia P."/>
            <person name="Moreira D."/>
            <person name="Rodriguez-Valera F."/>
        </authorList>
    </citation>
    <scope>NUCLEOTIDE SEQUENCE</scope>
</reference>
<dbReference type="GO" id="GO:0008270">
    <property type="term" value="F:zinc ion binding"/>
    <property type="evidence" value="ECO:0007669"/>
    <property type="project" value="UniProtKB-UniRule"/>
</dbReference>
<feature type="binding site" evidence="4">
    <location>
        <position position="57"/>
    </location>
    <ligand>
        <name>Zn(2+)</name>
        <dbReference type="ChEBI" id="CHEBI:29105"/>
    </ligand>
</feature>
<dbReference type="NCBIfam" id="NF003058">
    <property type="entry name" value="PRK03976.1"/>
    <property type="match status" value="1"/>
</dbReference>
<dbReference type="GO" id="GO:0003735">
    <property type="term" value="F:structural constituent of ribosome"/>
    <property type="evidence" value="ECO:0007669"/>
    <property type="project" value="InterPro"/>
</dbReference>
<keyword evidence="1 4" id="KW-0694">RNA-binding</keyword>
<keyword evidence="4" id="KW-0699">rRNA-binding</keyword>
<feature type="binding site" evidence="4">
    <location>
        <position position="42"/>
    </location>
    <ligand>
        <name>Zn(2+)</name>
        <dbReference type="ChEBI" id="CHEBI:29105"/>
    </ligand>
</feature>
<protein>
    <recommendedName>
        <fullName evidence="4">Large ribosomal subunit protein eL43</fullName>
    </recommendedName>
</protein>
<feature type="zinc finger region" description="C4-type" evidence="4">
    <location>
        <begin position="39"/>
        <end position="60"/>
    </location>
</feature>
<feature type="binding site" evidence="4">
    <location>
        <position position="39"/>
    </location>
    <ligand>
        <name>Zn(2+)</name>
        <dbReference type="ChEBI" id="CHEBI:29105"/>
    </ligand>
</feature>
<comment type="subunit">
    <text evidence="4">Part of the 50S ribosomal subunit.</text>
</comment>
<evidence type="ECO:0000313" key="5">
    <source>
        <dbReference type="EMBL" id="ANV78925.1"/>
    </source>
</evidence>
<keyword evidence="4" id="KW-0862">Zinc</keyword>
<evidence type="ECO:0000256" key="4">
    <source>
        <dbReference type="HAMAP-Rule" id="MF_00327"/>
    </source>
</evidence>
<evidence type="ECO:0000256" key="2">
    <source>
        <dbReference type="ARBA" id="ARBA00022980"/>
    </source>
</evidence>
<dbReference type="GO" id="GO:0070180">
    <property type="term" value="F:large ribosomal subunit rRNA binding"/>
    <property type="evidence" value="ECO:0007669"/>
    <property type="project" value="UniProtKB-UniRule"/>
</dbReference>
<dbReference type="NCBIfam" id="TIGR00280">
    <property type="entry name" value="eL43_euk_arch"/>
    <property type="match status" value="1"/>
</dbReference>
<comment type="cofactor">
    <cofactor evidence="4">
        <name>Zn(2+)</name>
        <dbReference type="ChEBI" id="CHEBI:29105"/>
    </cofactor>
    <text evidence="4">Binds 1 zinc ion per subunit.</text>
</comment>
<accession>A0A1B1T9I4</accession>
<comment type="function">
    <text evidence="4">Binds to the 23S rRNA.</text>
</comment>
<dbReference type="AlphaFoldDB" id="A0A1B1T9I4"/>
<keyword evidence="4" id="KW-0479">Metal-binding</keyword>